<dbReference type="EMBL" id="DAARMD010000011">
    <property type="protein sequence ID" value="HAE2990896.1"/>
    <property type="molecule type" value="Genomic_DNA"/>
</dbReference>
<dbReference type="AlphaFoldDB" id="A0A728XVV1"/>
<name>A0A728XVV1_SALER</name>
<organism evidence="3">
    <name type="scientific">Salmonella enterica subsp. salamae serovar 58:d:z6</name>
    <dbReference type="NCBI Taxonomy" id="41517"/>
    <lineage>
        <taxon>Bacteria</taxon>
        <taxon>Pseudomonadati</taxon>
        <taxon>Pseudomonadota</taxon>
        <taxon>Gammaproteobacteria</taxon>
        <taxon>Enterobacterales</taxon>
        <taxon>Enterobacteriaceae</taxon>
        <taxon>Salmonella</taxon>
    </lineage>
</organism>
<sequence length="215" mass="23407">MSTTSKTTTAKSKKSSASKKAPAQVPAESAIPAQSAAPAPAQSKPQSSYFNLHIDGLGYLSNIREINTATGPFLSCTINALHGSTEKPEYTRFDVTVSGKQTSSLIRRCQNAVNEEKKVLIGFKLSNLTADVFTLTKGDHAGESRASLRARLIKISFIKVGQNMVYKLKSLSLPIQHLENRKRENLHVIPSLLAALTPDFLAFFLRCKNSCSLRA</sequence>
<evidence type="ECO:0000313" key="3">
    <source>
        <dbReference type="EMBL" id="HAE2990896.1"/>
    </source>
</evidence>
<dbReference type="EMBL" id="DAARJT010000013">
    <property type="protein sequence ID" value="HAE2717001.1"/>
    <property type="molecule type" value="Genomic_DNA"/>
</dbReference>
<reference evidence="3" key="1">
    <citation type="journal article" date="2018" name="Genome Biol.">
        <title>SKESA: strategic k-mer extension for scrupulous assemblies.</title>
        <authorList>
            <person name="Souvorov A."/>
            <person name="Agarwala R."/>
            <person name="Lipman D.J."/>
        </authorList>
    </citation>
    <scope>NUCLEOTIDE SEQUENCE</scope>
    <source>
        <strain evidence="2">151-85</strain>
        <strain evidence="3">313-87</strain>
        <strain evidence="4">464-85</strain>
    </source>
</reference>
<proteinExistence type="predicted"/>
<feature type="region of interest" description="Disordered" evidence="1">
    <location>
        <begin position="1"/>
        <end position="45"/>
    </location>
</feature>
<evidence type="ECO:0000313" key="2">
    <source>
        <dbReference type="EMBL" id="HAE2717001.1"/>
    </source>
</evidence>
<dbReference type="Pfam" id="PF12101">
    <property type="entry name" value="DUF3577"/>
    <property type="match status" value="1"/>
</dbReference>
<evidence type="ECO:0000256" key="1">
    <source>
        <dbReference type="SAM" id="MobiDB-lite"/>
    </source>
</evidence>
<protein>
    <submittedName>
        <fullName evidence="3">DUF3577 domain-containing protein</fullName>
    </submittedName>
</protein>
<dbReference type="EMBL" id="DAATFF010000012">
    <property type="protein sequence ID" value="HAE8504008.1"/>
    <property type="molecule type" value="Genomic_DNA"/>
</dbReference>
<comment type="caution">
    <text evidence="3">The sequence shown here is derived from an EMBL/GenBank/DDBJ whole genome shotgun (WGS) entry which is preliminary data.</text>
</comment>
<dbReference type="NCBIfam" id="NF040584">
    <property type="entry name" value="STY4534_fam"/>
    <property type="match status" value="1"/>
</dbReference>
<gene>
    <name evidence="3" type="ORF">GNC47_002950</name>
    <name evidence="2" type="ORF">GND17_003044</name>
    <name evidence="4" type="ORF">GND55_002803</name>
</gene>
<feature type="compositionally biased region" description="Low complexity" evidence="1">
    <location>
        <begin position="18"/>
        <end position="45"/>
    </location>
</feature>
<dbReference type="InterPro" id="IPR021960">
    <property type="entry name" value="DUF3577"/>
</dbReference>
<accession>A0A728XVV1</accession>
<reference evidence="3" key="2">
    <citation type="submission" date="2018-07" db="EMBL/GenBank/DDBJ databases">
        <authorList>
            <consortium name="NCBI Pathogen Detection Project"/>
        </authorList>
    </citation>
    <scope>NUCLEOTIDE SEQUENCE</scope>
    <source>
        <strain evidence="2">151-85</strain>
        <strain evidence="3">313-87</strain>
        <strain evidence="4">464-85</strain>
    </source>
</reference>
<feature type="compositionally biased region" description="Low complexity" evidence="1">
    <location>
        <begin position="1"/>
        <end position="10"/>
    </location>
</feature>
<evidence type="ECO:0000313" key="4">
    <source>
        <dbReference type="EMBL" id="HAE8504008.1"/>
    </source>
</evidence>